<organism evidence="1 2">
    <name type="scientific">Romanomermis culicivorax</name>
    <name type="common">Nematode worm</name>
    <dbReference type="NCBI Taxonomy" id="13658"/>
    <lineage>
        <taxon>Eukaryota</taxon>
        <taxon>Metazoa</taxon>
        <taxon>Ecdysozoa</taxon>
        <taxon>Nematoda</taxon>
        <taxon>Enoplea</taxon>
        <taxon>Dorylaimia</taxon>
        <taxon>Mermithida</taxon>
        <taxon>Mermithoidea</taxon>
        <taxon>Mermithidae</taxon>
        <taxon>Romanomermis</taxon>
    </lineage>
</organism>
<reference evidence="2" key="1">
    <citation type="submission" date="2022-11" db="UniProtKB">
        <authorList>
            <consortium name="WormBaseParasite"/>
        </authorList>
    </citation>
    <scope>IDENTIFICATION</scope>
</reference>
<sequence>MACRILISLWRGEPGMASAASKTGKLFDMSQKSHGRINAVEDDFLLNDQLLKELLVDAVPLTTGHFAIRLTILTRAPQKYLDSEPLNFQQLCFQPSFKLPEYI</sequence>
<dbReference type="AlphaFoldDB" id="A0A915JR75"/>
<evidence type="ECO:0000313" key="1">
    <source>
        <dbReference type="Proteomes" id="UP000887565"/>
    </source>
</evidence>
<name>A0A915JR75_ROMCU</name>
<proteinExistence type="predicted"/>
<dbReference type="WBParaSite" id="nRc.2.0.1.t28598-RA">
    <property type="protein sequence ID" value="nRc.2.0.1.t28598-RA"/>
    <property type="gene ID" value="nRc.2.0.1.g28598"/>
</dbReference>
<dbReference type="Proteomes" id="UP000887565">
    <property type="component" value="Unplaced"/>
</dbReference>
<protein>
    <submittedName>
        <fullName evidence="2">Uncharacterized protein</fullName>
    </submittedName>
</protein>
<evidence type="ECO:0000313" key="2">
    <source>
        <dbReference type="WBParaSite" id="nRc.2.0.1.t28598-RA"/>
    </source>
</evidence>
<accession>A0A915JR75</accession>
<keyword evidence="1" id="KW-1185">Reference proteome</keyword>